<organism evidence="2 3">
    <name type="scientific">Oceanicoccus sagamiensis</name>
    <dbReference type="NCBI Taxonomy" id="716816"/>
    <lineage>
        <taxon>Bacteria</taxon>
        <taxon>Pseudomonadati</taxon>
        <taxon>Pseudomonadota</taxon>
        <taxon>Gammaproteobacteria</taxon>
        <taxon>Cellvibrionales</taxon>
        <taxon>Spongiibacteraceae</taxon>
        <taxon>Oceanicoccus</taxon>
    </lineage>
</organism>
<feature type="chain" id="PRO_5012485539" description="PEP-CTERM protein-sorting domain-containing protein" evidence="1">
    <location>
        <begin position="23"/>
        <end position="231"/>
    </location>
</feature>
<dbReference type="AlphaFoldDB" id="A0A1X9NEY9"/>
<gene>
    <name evidence="2" type="ORF">BST96_16780</name>
</gene>
<dbReference type="Proteomes" id="UP000193450">
    <property type="component" value="Chromosome"/>
</dbReference>
<protein>
    <recommendedName>
        <fullName evidence="4">PEP-CTERM protein-sorting domain-containing protein</fullName>
    </recommendedName>
</protein>
<evidence type="ECO:0000313" key="2">
    <source>
        <dbReference type="EMBL" id="ARN75614.1"/>
    </source>
</evidence>
<keyword evidence="3" id="KW-1185">Reference proteome</keyword>
<accession>A0A1X9NEY9</accession>
<dbReference type="RefSeq" id="WP_085759800.1">
    <property type="nucleotide sequence ID" value="NZ_CP019343.1"/>
</dbReference>
<dbReference type="EMBL" id="CP019343">
    <property type="protein sequence ID" value="ARN75614.1"/>
    <property type="molecule type" value="Genomic_DNA"/>
</dbReference>
<reference evidence="2 3" key="1">
    <citation type="submission" date="2016-11" db="EMBL/GenBank/DDBJ databases">
        <title>Trade-off between light-utilization and light-protection in marine flavobacteria.</title>
        <authorList>
            <person name="Kumagai Y."/>
        </authorList>
    </citation>
    <scope>NUCLEOTIDE SEQUENCE [LARGE SCALE GENOMIC DNA]</scope>
    <source>
        <strain evidence="2 3">NBRC 107125</strain>
    </source>
</reference>
<evidence type="ECO:0000313" key="3">
    <source>
        <dbReference type="Proteomes" id="UP000193450"/>
    </source>
</evidence>
<dbReference type="KEGG" id="osg:BST96_16780"/>
<sequence>MPSLIKSPLILPLSALTLSAIALFSVASSVTLEGDNISYQYDAMDNAYALQLFGTPTIVGDDVRFLPPVFRAEALGAAGAELLTANFVFSDVFSHSGTAISSLQVFEFGDYEITNDGSVNADLMLTVSSNYSVLDYLSDSDSFDASGTSSGLQTWSMNVSVDPSRDFFGQADHVAVSLQNTLMATTDEQGDAAWIQKKLVFTATASTVPVPASAWLFASALLGMAGIARRR</sequence>
<keyword evidence="1" id="KW-0732">Signal</keyword>
<evidence type="ECO:0008006" key="4">
    <source>
        <dbReference type="Google" id="ProtNLM"/>
    </source>
</evidence>
<evidence type="ECO:0000256" key="1">
    <source>
        <dbReference type="SAM" id="SignalP"/>
    </source>
</evidence>
<name>A0A1X9NEY9_9GAMM</name>
<proteinExistence type="predicted"/>
<feature type="signal peptide" evidence="1">
    <location>
        <begin position="1"/>
        <end position="22"/>
    </location>
</feature>